<reference evidence="2" key="2">
    <citation type="submission" date="2021-03" db="UniProtKB">
        <authorList>
            <consortium name="EnsemblPlants"/>
        </authorList>
    </citation>
    <scope>IDENTIFICATION</scope>
</reference>
<dbReference type="Gramene" id="AUR62017604-RA">
    <property type="protein sequence ID" value="AUR62017604-RA:cds"/>
    <property type="gene ID" value="AUR62017604"/>
</dbReference>
<dbReference type="PANTHER" id="PTHR33210">
    <property type="entry name" value="PROTODERMAL FACTOR 1"/>
    <property type="match status" value="1"/>
</dbReference>
<reference evidence="2" key="1">
    <citation type="journal article" date="2017" name="Nature">
        <title>The genome of Chenopodium quinoa.</title>
        <authorList>
            <person name="Jarvis D.E."/>
            <person name="Ho Y.S."/>
            <person name="Lightfoot D.J."/>
            <person name="Schmoeckel S.M."/>
            <person name="Li B."/>
            <person name="Borm T.J.A."/>
            <person name="Ohyanagi H."/>
            <person name="Mineta K."/>
            <person name="Michell C.T."/>
            <person name="Saber N."/>
            <person name="Kharbatia N.M."/>
            <person name="Rupper R.R."/>
            <person name="Sharp A.R."/>
            <person name="Dally N."/>
            <person name="Boughton B.A."/>
            <person name="Woo Y.H."/>
            <person name="Gao G."/>
            <person name="Schijlen E.G.W.M."/>
            <person name="Guo X."/>
            <person name="Momin A.A."/>
            <person name="Negrao S."/>
            <person name="Al-Babili S."/>
            <person name="Gehring C."/>
            <person name="Roessner U."/>
            <person name="Jung C."/>
            <person name="Murphy K."/>
            <person name="Arold S.T."/>
            <person name="Gojobori T."/>
            <person name="van der Linden C.G."/>
            <person name="van Loo E.N."/>
            <person name="Jellen E.N."/>
            <person name="Maughan P.J."/>
            <person name="Tester M."/>
        </authorList>
    </citation>
    <scope>NUCLEOTIDE SEQUENCE [LARGE SCALE GENOMIC DNA]</scope>
    <source>
        <strain evidence="2">cv. PI 614886</strain>
    </source>
</reference>
<organism evidence="2 3">
    <name type="scientific">Chenopodium quinoa</name>
    <name type="common">Quinoa</name>
    <dbReference type="NCBI Taxonomy" id="63459"/>
    <lineage>
        <taxon>Eukaryota</taxon>
        <taxon>Viridiplantae</taxon>
        <taxon>Streptophyta</taxon>
        <taxon>Embryophyta</taxon>
        <taxon>Tracheophyta</taxon>
        <taxon>Spermatophyta</taxon>
        <taxon>Magnoliopsida</taxon>
        <taxon>eudicotyledons</taxon>
        <taxon>Gunneridae</taxon>
        <taxon>Pentapetalae</taxon>
        <taxon>Caryophyllales</taxon>
        <taxon>Chenopodiaceae</taxon>
        <taxon>Chenopodioideae</taxon>
        <taxon>Atripliceae</taxon>
        <taxon>Chenopodium</taxon>
    </lineage>
</organism>
<feature type="compositionally biased region" description="Basic and acidic residues" evidence="1">
    <location>
        <begin position="36"/>
        <end position="58"/>
    </location>
</feature>
<feature type="compositionally biased region" description="Pro residues" evidence="1">
    <location>
        <begin position="153"/>
        <end position="167"/>
    </location>
</feature>
<evidence type="ECO:0000313" key="3">
    <source>
        <dbReference type="Proteomes" id="UP000596660"/>
    </source>
</evidence>
<evidence type="ECO:0008006" key="4">
    <source>
        <dbReference type="Google" id="ProtNLM"/>
    </source>
</evidence>
<dbReference type="PANTHER" id="PTHR33210:SF18">
    <property type="entry name" value="PROTODERMAL FACTOR 1"/>
    <property type="match status" value="1"/>
</dbReference>
<protein>
    <recommendedName>
        <fullName evidence="4">Protodermal factor 1</fullName>
    </recommendedName>
</protein>
<dbReference type="AlphaFoldDB" id="A0A803LRM5"/>
<feature type="compositionally biased region" description="Pro residues" evidence="1">
    <location>
        <begin position="114"/>
        <end position="139"/>
    </location>
</feature>
<evidence type="ECO:0000313" key="2">
    <source>
        <dbReference type="EnsemblPlants" id="AUR62017604-RA:cds"/>
    </source>
</evidence>
<sequence length="284" mass="29688">MSRCHEDTKSRFTKDEGSRAEGRLLNLVTAANCRRTVDEQTARRTDEVTNTRSHEGGRTKAQGRLLNLVTAANKGGSGGSHHPPRHTPSNPPSGGGCACPSPPPTSGGSGGYYPPTPTTPRTPTPVIVTPPSPLVPTTPPRSGGSGSGGYYPPTTPSSPLVPSPPVTPIVPTPPYLPDPNTPPMPFDPTTPPFPCTYWGSHPGLVFGVLGWWATVGGVFGVTTLPGLSSATSLQEMLNNPRNDGYGSLYREGTASFLNSMASKNFALSTKQVKDSFLASLASDK</sequence>
<dbReference type="InterPro" id="IPR039923">
    <property type="entry name" value="Protodermal_1"/>
</dbReference>
<dbReference type="OMA" id="YWRTHSA"/>
<dbReference type="Proteomes" id="UP000596660">
    <property type="component" value="Unplaced"/>
</dbReference>
<feature type="region of interest" description="Disordered" evidence="1">
    <location>
        <begin position="1"/>
        <end position="20"/>
    </location>
</feature>
<feature type="region of interest" description="Disordered" evidence="1">
    <location>
        <begin position="36"/>
        <end position="167"/>
    </location>
</feature>
<proteinExistence type="predicted"/>
<name>A0A803LRM5_CHEQI</name>
<dbReference type="EnsemblPlants" id="AUR62017604-RA">
    <property type="protein sequence ID" value="AUR62017604-RA:cds"/>
    <property type="gene ID" value="AUR62017604"/>
</dbReference>
<evidence type="ECO:0000256" key="1">
    <source>
        <dbReference type="SAM" id="MobiDB-lite"/>
    </source>
</evidence>
<accession>A0A803LRM5</accession>
<keyword evidence="3" id="KW-1185">Reference proteome</keyword>